<sequence length="45" mass="4945">MDGLPQARLRERDPWSWRQQLAVLLYVAAVSVLVVALAVAGDPGR</sequence>
<feature type="transmembrane region" description="Helical" evidence="1">
    <location>
        <begin position="21"/>
        <end position="40"/>
    </location>
</feature>
<gene>
    <name evidence="2" type="ORF">GPJ59_02725</name>
</gene>
<evidence type="ECO:0000256" key="1">
    <source>
        <dbReference type="SAM" id="Phobius"/>
    </source>
</evidence>
<protein>
    <recommendedName>
        <fullName evidence="4">Sensor histidine kinase</fullName>
    </recommendedName>
</protein>
<dbReference type="EMBL" id="WTFF01000009">
    <property type="protein sequence ID" value="MBW5480835.1"/>
    <property type="molecule type" value="Genomic_DNA"/>
</dbReference>
<comment type="caution">
    <text evidence="2">The sequence shown here is derived from an EMBL/GenBank/DDBJ whole genome shotgun (WGS) entry which is preliminary data.</text>
</comment>
<reference evidence="2 3" key="1">
    <citation type="submission" date="2019-12" db="EMBL/GenBank/DDBJ databases">
        <title>Genome sequence of Streptomyces bambusae.</title>
        <authorList>
            <person name="Bansal K."/>
            <person name="Choksket S."/>
            <person name="Korpole S."/>
            <person name="Patil P.B."/>
        </authorList>
    </citation>
    <scope>NUCLEOTIDE SEQUENCE [LARGE SCALE GENOMIC DNA]</scope>
    <source>
        <strain evidence="2 3">SK60</strain>
    </source>
</reference>
<accession>A0ABS6YZC6</accession>
<dbReference type="RefSeq" id="WP_219664722.1">
    <property type="nucleotide sequence ID" value="NZ_WTFF01000009.1"/>
</dbReference>
<keyword evidence="3" id="KW-1185">Reference proteome</keyword>
<proteinExistence type="predicted"/>
<evidence type="ECO:0000313" key="2">
    <source>
        <dbReference type="EMBL" id="MBW5480835.1"/>
    </source>
</evidence>
<organism evidence="2 3">
    <name type="scientific">Streptomyces bambusae</name>
    <dbReference type="NCBI Taxonomy" id="1550616"/>
    <lineage>
        <taxon>Bacteria</taxon>
        <taxon>Bacillati</taxon>
        <taxon>Actinomycetota</taxon>
        <taxon>Actinomycetes</taxon>
        <taxon>Kitasatosporales</taxon>
        <taxon>Streptomycetaceae</taxon>
        <taxon>Streptomyces</taxon>
    </lineage>
</organism>
<keyword evidence="1" id="KW-0812">Transmembrane</keyword>
<name>A0ABS6YZC6_9ACTN</name>
<evidence type="ECO:0008006" key="4">
    <source>
        <dbReference type="Google" id="ProtNLM"/>
    </source>
</evidence>
<dbReference type="Proteomes" id="UP000812013">
    <property type="component" value="Unassembled WGS sequence"/>
</dbReference>
<evidence type="ECO:0000313" key="3">
    <source>
        <dbReference type="Proteomes" id="UP000812013"/>
    </source>
</evidence>
<keyword evidence="1" id="KW-1133">Transmembrane helix</keyword>
<keyword evidence="1" id="KW-0472">Membrane</keyword>